<dbReference type="InterPro" id="IPR051918">
    <property type="entry name" value="STPP_CPPED1"/>
</dbReference>
<dbReference type="PANTHER" id="PTHR43143:SF1">
    <property type="entry name" value="SERINE_THREONINE-PROTEIN PHOSPHATASE CPPED1"/>
    <property type="match status" value="1"/>
</dbReference>
<dbReference type="InterPro" id="IPR029052">
    <property type="entry name" value="Metallo-depent_PP-like"/>
</dbReference>
<feature type="domain" description="Calcineurin-like phosphoesterase" evidence="1">
    <location>
        <begin position="1"/>
        <end position="197"/>
    </location>
</feature>
<dbReference type="EMBL" id="QGDB01000004">
    <property type="protein sequence ID" value="PWL17499.1"/>
    <property type="molecule type" value="Genomic_DNA"/>
</dbReference>
<dbReference type="Pfam" id="PF00149">
    <property type="entry name" value="Metallophos"/>
    <property type="match status" value="1"/>
</dbReference>
<evidence type="ECO:0000313" key="3">
    <source>
        <dbReference type="Proteomes" id="UP000245865"/>
    </source>
</evidence>
<gene>
    <name evidence="2" type="ORF">DKP76_12075</name>
</gene>
<dbReference type="OrthoDB" id="651281at2"/>
<comment type="caution">
    <text evidence="2">The sequence shown here is derived from an EMBL/GenBank/DDBJ whole genome shotgun (WGS) entry which is preliminary data.</text>
</comment>
<dbReference type="Gene3D" id="3.60.21.10">
    <property type="match status" value="1"/>
</dbReference>
<proteinExistence type="predicted"/>
<reference evidence="2 3" key="1">
    <citation type="submission" date="2018-05" db="EMBL/GenBank/DDBJ databases">
        <title>Comparative genomic sequence analysis between strain HN4 and CCM 8460T (Falsochrobactrum ovis) will provide more evidence to prove that HN4 is a new species of Falsochrobactrum.</title>
        <authorList>
            <person name="Lyu W."/>
            <person name="Sun L."/>
            <person name="Yao L."/>
        </authorList>
    </citation>
    <scope>NUCLEOTIDE SEQUENCE [LARGE SCALE GENOMIC DNA]</scope>
    <source>
        <strain evidence="2 3">HN4</strain>
    </source>
</reference>
<evidence type="ECO:0000259" key="1">
    <source>
        <dbReference type="Pfam" id="PF00149"/>
    </source>
</evidence>
<dbReference type="InterPro" id="IPR004843">
    <property type="entry name" value="Calcineurin-like_PHP"/>
</dbReference>
<dbReference type="GO" id="GO:0016787">
    <property type="term" value="F:hydrolase activity"/>
    <property type="evidence" value="ECO:0007669"/>
    <property type="project" value="InterPro"/>
</dbReference>
<sequence>MRIIQITDTHLSPLKPHFNRNWQPLVAWIEEQKPDLIIHTGDVSVDGADIEADLEFCRSCLDELSAPTLVLPGNHDIGHLPESHQPANSERLARWNRHFGADRWAQEHGGWTLIGLNSLIIGSGEAAEEEQFEWLEGELANSSGKPVAVFAHKPLFVDSPDEGDSGYWGIRPAARQRLYDLFAAHNVKLHASGHLHRAWSCDGVGFNCIWAPAAAFIVGPMERDLPGDRILGAAIHDLGETVQSEIVHLEELTPYVIDDVVHEVYPKHTGDGQPVAAEASQ</sequence>
<evidence type="ECO:0000313" key="2">
    <source>
        <dbReference type="EMBL" id="PWL17499.1"/>
    </source>
</evidence>
<accession>A0A316J9R1</accession>
<dbReference type="PANTHER" id="PTHR43143">
    <property type="entry name" value="METALLOPHOSPHOESTERASE, CALCINEURIN SUPERFAMILY"/>
    <property type="match status" value="1"/>
</dbReference>
<keyword evidence="3" id="KW-1185">Reference proteome</keyword>
<dbReference type="SUPFAM" id="SSF56300">
    <property type="entry name" value="Metallo-dependent phosphatases"/>
    <property type="match status" value="1"/>
</dbReference>
<name>A0A316J9R1_9HYPH</name>
<organism evidence="2 3">
    <name type="scientific">Falsochrobactrum shanghaiense</name>
    <dbReference type="NCBI Taxonomy" id="2201899"/>
    <lineage>
        <taxon>Bacteria</taxon>
        <taxon>Pseudomonadati</taxon>
        <taxon>Pseudomonadota</taxon>
        <taxon>Alphaproteobacteria</taxon>
        <taxon>Hyphomicrobiales</taxon>
        <taxon>Brucellaceae</taxon>
        <taxon>Falsochrobactrum</taxon>
    </lineage>
</organism>
<dbReference type="RefSeq" id="WP_109706982.1">
    <property type="nucleotide sequence ID" value="NZ_QGDB01000004.1"/>
</dbReference>
<dbReference type="AlphaFoldDB" id="A0A316J9R1"/>
<protein>
    <submittedName>
        <fullName evidence="2">Metallophosphoesterase</fullName>
    </submittedName>
</protein>
<dbReference type="Proteomes" id="UP000245865">
    <property type="component" value="Unassembled WGS sequence"/>
</dbReference>